<dbReference type="EMBL" id="BOOA01000084">
    <property type="protein sequence ID" value="GIH28530.1"/>
    <property type="molecule type" value="Genomic_DNA"/>
</dbReference>
<dbReference type="Proteomes" id="UP000640052">
    <property type="component" value="Unassembled WGS sequence"/>
</dbReference>
<feature type="chain" id="PRO_5037434423" evidence="1">
    <location>
        <begin position="38"/>
        <end position="179"/>
    </location>
</feature>
<accession>A0A919QJE5</accession>
<organism evidence="2 3">
    <name type="scientific">Acrocarpospora phusangensis</name>
    <dbReference type="NCBI Taxonomy" id="1070424"/>
    <lineage>
        <taxon>Bacteria</taxon>
        <taxon>Bacillati</taxon>
        <taxon>Actinomycetota</taxon>
        <taxon>Actinomycetes</taxon>
        <taxon>Streptosporangiales</taxon>
        <taxon>Streptosporangiaceae</taxon>
        <taxon>Acrocarpospora</taxon>
    </lineage>
</organism>
<keyword evidence="3" id="KW-1185">Reference proteome</keyword>
<name>A0A919QJE5_9ACTN</name>
<feature type="signal peptide" evidence="1">
    <location>
        <begin position="1"/>
        <end position="37"/>
    </location>
</feature>
<evidence type="ECO:0000313" key="3">
    <source>
        <dbReference type="Proteomes" id="UP000640052"/>
    </source>
</evidence>
<proteinExistence type="predicted"/>
<dbReference type="AlphaFoldDB" id="A0A919QJE5"/>
<evidence type="ECO:0000256" key="1">
    <source>
        <dbReference type="SAM" id="SignalP"/>
    </source>
</evidence>
<reference evidence="2" key="1">
    <citation type="submission" date="2021-01" db="EMBL/GenBank/DDBJ databases">
        <title>Whole genome shotgun sequence of Acrocarpospora phusangensis NBRC 108782.</title>
        <authorList>
            <person name="Komaki H."/>
            <person name="Tamura T."/>
        </authorList>
    </citation>
    <scope>NUCLEOTIDE SEQUENCE</scope>
    <source>
        <strain evidence="2">NBRC 108782</strain>
    </source>
</reference>
<protein>
    <submittedName>
        <fullName evidence="2">Uncharacterized protein</fullName>
    </submittedName>
</protein>
<comment type="caution">
    <text evidence="2">The sequence shown here is derived from an EMBL/GenBank/DDBJ whole genome shotgun (WGS) entry which is preliminary data.</text>
</comment>
<gene>
    <name evidence="2" type="ORF">Aph01nite_68400</name>
</gene>
<evidence type="ECO:0000313" key="2">
    <source>
        <dbReference type="EMBL" id="GIH28530.1"/>
    </source>
</evidence>
<sequence>MTRVGKSTARMARVIAAIGASTAMTMMFALASAPAQAASSVEITHRITVPGQVRHQIDVHLPMNQEDAAGYIWNGARIQVTCYGDDWFDDPISGVPVPGFTGPGTYRGRPAPGQPGEQKVLTATSTGVHLTIVNFYEKGRQLNEDILPSDDDEVYCKARWIDGDGYVLTDTSNTVRGKF</sequence>
<keyword evidence="1" id="KW-0732">Signal</keyword>